<gene>
    <name evidence="2" type="ORF">LAESUDRAFT_713520</name>
</gene>
<accession>A0A165EN46</accession>
<feature type="region of interest" description="Disordered" evidence="1">
    <location>
        <begin position="120"/>
        <end position="143"/>
    </location>
</feature>
<proteinExistence type="predicted"/>
<dbReference type="GeneID" id="63824004"/>
<protein>
    <submittedName>
        <fullName evidence="2">Uncharacterized protein</fullName>
    </submittedName>
</protein>
<dbReference type="RefSeq" id="XP_040765148.1">
    <property type="nucleotide sequence ID" value="XM_040906975.1"/>
</dbReference>
<organism evidence="2 3">
    <name type="scientific">Laetiporus sulphureus 93-53</name>
    <dbReference type="NCBI Taxonomy" id="1314785"/>
    <lineage>
        <taxon>Eukaryota</taxon>
        <taxon>Fungi</taxon>
        <taxon>Dikarya</taxon>
        <taxon>Basidiomycota</taxon>
        <taxon>Agaricomycotina</taxon>
        <taxon>Agaricomycetes</taxon>
        <taxon>Polyporales</taxon>
        <taxon>Laetiporus</taxon>
    </lineage>
</organism>
<evidence type="ECO:0000313" key="2">
    <source>
        <dbReference type="EMBL" id="KZT07408.1"/>
    </source>
</evidence>
<keyword evidence="3" id="KW-1185">Reference proteome</keyword>
<dbReference type="Proteomes" id="UP000076871">
    <property type="component" value="Unassembled WGS sequence"/>
</dbReference>
<reference evidence="2 3" key="1">
    <citation type="journal article" date="2016" name="Mol. Biol. Evol.">
        <title>Comparative Genomics of Early-Diverging Mushroom-Forming Fungi Provides Insights into the Origins of Lignocellulose Decay Capabilities.</title>
        <authorList>
            <person name="Nagy L.G."/>
            <person name="Riley R."/>
            <person name="Tritt A."/>
            <person name="Adam C."/>
            <person name="Daum C."/>
            <person name="Floudas D."/>
            <person name="Sun H."/>
            <person name="Yadav J.S."/>
            <person name="Pangilinan J."/>
            <person name="Larsson K.H."/>
            <person name="Matsuura K."/>
            <person name="Barry K."/>
            <person name="Labutti K."/>
            <person name="Kuo R."/>
            <person name="Ohm R.A."/>
            <person name="Bhattacharya S.S."/>
            <person name="Shirouzu T."/>
            <person name="Yoshinaga Y."/>
            <person name="Martin F.M."/>
            <person name="Grigoriev I.V."/>
            <person name="Hibbett D.S."/>
        </authorList>
    </citation>
    <scope>NUCLEOTIDE SEQUENCE [LARGE SCALE GENOMIC DNA]</scope>
    <source>
        <strain evidence="2 3">93-53</strain>
    </source>
</reference>
<evidence type="ECO:0000256" key="1">
    <source>
        <dbReference type="SAM" id="MobiDB-lite"/>
    </source>
</evidence>
<evidence type="ECO:0000313" key="3">
    <source>
        <dbReference type="Proteomes" id="UP000076871"/>
    </source>
</evidence>
<sequence length="425" mass="47234">MQDDFMRRPAGFWGCLRVLRGCCRVSECLDGGPGGWWFRSVIIAPANLSDPLALRHCPVPASSNASAFFRPATSAELPCKSPLLHERALDRVLGWYCSRPDGEGHRRERMSWKACRCRGSDSAHADPLSPPQLGRRSSPRGRAKPVLFHQTSQCVRYMNGAGDGEAGSARIPPASPSAVAAVMDSQHRSHTVHDMWCIRGKSSCVRQWIRDAHSYTPQASNIRRPTRGPRARRSASLTITGRTGLWPQGLRAEAERSAALIQCGPARFESFQLGAGTKEDTPSFAADVLNRTGIQKIAGDCGSSIPEFRYTFSSFSHHLTFCRARRQQRRRSLRQDVRRYNPSRCAPNEPRPLVLFALSHGPEDARLGPSHRFVHGQQTAYSATEYRTPAQAPRIWQDVGNRGRFARSMLGWETRKQAAAGGPWI</sequence>
<name>A0A165EN46_9APHY</name>
<dbReference type="EMBL" id="KV427619">
    <property type="protein sequence ID" value="KZT07408.1"/>
    <property type="molecule type" value="Genomic_DNA"/>
</dbReference>
<dbReference type="InParanoid" id="A0A165EN46"/>
<dbReference type="AlphaFoldDB" id="A0A165EN46"/>